<sequence>MGEVTTSGLDGGAHPRPTLLYVEDHPASVSVMRSLLELRPQWRFLTAARLDAGLVLARTEHPDLVLLDMRLPDGTGSDGLAALRSDPATSGIPVVILTAGPPGGERPLLEAGAEQVWIKPHDLSLTLDFLDEIAARSA</sequence>
<reference evidence="4 5" key="1">
    <citation type="submission" date="2019-06" db="EMBL/GenBank/DDBJ databases">
        <title>Sequencing the genomes of 1000 actinobacteria strains.</title>
        <authorList>
            <person name="Klenk H.-P."/>
        </authorList>
    </citation>
    <scope>NUCLEOTIDE SEQUENCE [LARGE SCALE GENOMIC DNA]</scope>
    <source>
        <strain evidence="4 5">DSM 18607</strain>
    </source>
</reference>
<evidence type="ECO:0000313" key="5">
    <source>
        <dbReference type="Proteomes" id="UP000317893"/>
    </source>
</evidence>
<dbReference type="SMART" id="SM00448">
    <property type="entry name" value="REC"/>
    <property type="match status" value="1"/>
</dbReference>
<evidence type="ECO:0000313" key="4">
    <source>
        <dbReference type="EMBL" id="TQJ09806.1"/>
    </source>
</evidence>
<proteinExistence type="predicted"/>
<dbReference type="Pfam" id="PF00072">
    <property type="entry name" value="Response_reg"/>
    <property type="match status" value="1"/>
</dbReference>
<gene>
    <name evidence="4" type="ORF">FB458_2922</name>
</gene>
<dbReference type="InterPro" id="IPR050595">
    <property type="entry name" value="Bact_response_regulator"/>
</dbReference>
<protein>
    <submittedName>
        <fullName evidence="4">Response regulator receiver domain-containing protein</fullName>
    </submittedName>
</protein>
<dbReference type="Proteomes" id="UP000317893">
    <property type="component" value="Unassembled WGS sequence"/>
</dbReference>
<dbReference type="InterPro" id="IPR011006">
    <property type="entry name" value="CheY-like_superfamily"/>
</dbReference>
<dbReference type="PANTHER" id="PTHR44591:SF3">
    <property type="entry name" value="RESPONSE REGULATORY DOMAIN-CONTAINING PROTEIN"/>
    <property type="match status" value="1"/>
</dbReference>
<dbReference type="PANTHER" id="PTHR44591">
    <property type="entry name" value="STRESS RESPONSE REGULATOR PROTEIN 1"/>
    <property type="match status" value="1"/>
</dbReference>
<name>A0A542E3F2_9MICO</name>
<accession>A0A542E3F2</accession>
<comment type="caution">
    <text evidence="4">The sequence shown here is derived from an EMBL/GenBank/DDBJ whole genome shotgun (WGS) entry which is preliminary data.</text>
</comment>
<dbReference type="Gene3D" id="3.40.50.2300">
    <property type="match status" value="1"/>
</dbReference>
<organism evidence="4 5">
    <name type="scientific">Lapillicoccus jejuensis</name>
    <dbReference type="NCBI Taxonomy" id="402171"/>
    <lineage>
        <taxon>Bacteria</taxon>
        <taxon>Bacillati</taxon>
        <taxon>Actinomycetota</taxon>
        <taxon>Actinomycetes</taxon>
        <taxon>Micrococcales</taxon>
        <taxon>Intrasporangiaceae</taxon>
        <taxon>Lapillicoccus</taxon>
    </lineage>
</organism>
<dbReference type="PROSITE" id="PS50110">
    <property type="entry name" value="RESPONSE_REGULATORY"/>
    <property type="match status" value="1"/>
</dbReference>
<feature type="domain" description="Response regulatory" evidence="3">
    <location>
        <begin position="18"/>
        <end position="134"/>
    </location>
</feature>
<dbReference type="AlphaFoldDB" id="A0A542E3F2"/>
<dbReference type="RefSeq" id="WP_141849119.1">
    <property type="nucleotide sequence ID" value="NZ_BAAAPR010000007.1"/>
</dbReference>
<dbReference type="GO" id="GO:0000160">
    <property type="term" value="P:phosphorelay signal transduction system"/>
    <property type="evidence" value="ECO:0007669"/>
    <property type="project" value="InterPro"/>
</dbReference>
<dbReference type="SUPFAM" id="SSF52172">
    <property type="entry name" value="CheY-like"/>
    <property type="match status" value="1"/>
</dbReference>
<dbReference type="OrthoDB" id="9800897at2"/>
<evidence type="ECO:0000256" key="2">
    <source>
        <dbReference type="PROSITE-ProRule" id="PRU00169"/>
    </source>
</evidence>
<dbReference type="EMBL" id="VFMN01000001">
    <property type="protein sequence ID" value="TQJ09806.1"/>
    <property type="molecule type" value="Genomic_DNA"/>
</dbReference>
<feature type="modified residue" description="4-aspartylphosphate" evidence="2">
    <location>
        <position position="68"/>
    </location>
</feature>
<keyword evidence="5" id="KW-1185">Reference proteome</keyword>
<dbReference type="InterPro" id="IPR001789">
    <property type="entry name" value="Sig_transdc_resp-reg_receiver"/>
</dbReference>
<evidence type="ECO:0000259" key="3">
    <source>
        <dbReference type="PROSITE" id="PS50110"/>
    </source>
</evidence>
<evidence type="ECO:0000256" key="1">
    <source>
        <dbReference type="ARBA" id="ARBA00022553"/>
    </source>
</evidence>
<keyword evidence="1 2" id="KW-0597">Phosphoprotein</keyword>